<evidence type="ECO:0000313" key="3">
    <source>
        <dbReference type="Proteomes" id="UP001159363"/>
    </source>
</evidence>
<reference evidence="2 3" key="1">
    <citation type="submission" date="2023-02" db="EMBL/GenBank/DDBJ databases">
        <title>LHISI_Scaffold_Assembly.</title>
        <authorList>
            <person name="Stuart O.P."/>
            <person name="Cleave R."/>
            <person name="Magrath M.J.L."/>
            <person name="Mikheyev A.S."/>
        </authorList>
    </citation>
    <scope>NUCLEOTIDE SEQUENCE [LARGE SCALE GENOMIC DNA]</scope>
    <source>
        <strain evidence="2">Daus_M_001</strain>
        <tissue evidence="2">Leg muscle</tissue>
    </source>
</reference>
<dbReference type="EMBL" id="JARBHB010000007">
    <property type="protein sequence ID" value="KAJ8879915.1"/>
    <property type="molecule type" value="Genomic_DNA"/>
</dbReference>
<evidence type="ECO:0000313" key="2">
    <source>
        <dbReference type="EMBL" id="KAJ8879915.1"/>
    </source>
</evidence>
<dbReference type="Proteomes" id="UP001159363">
    <property type="component" value="Chromosome 6"/>
</dbReference>
<comment type="caution">
    <text evidence="2">The sequence shown here is derived from an EMBL/GenBank/DDBJ whole genome shotgun (WGS) entry which is preliminary data.</text>
</comment>
<proteinExistence type="predicted"/>
<name>A0ABQ9H6J3_9NEOP</name>
<keyword evidence="3" id="KW-1185">Reference proteome</keyword>
<evidence type="ECO:0000256" key="1">
    <source>
        <dbReference type="SAM" id="MobiDB-lite"/>
    </source>
</evidence>
<sequence>MADAPVLSQIRRRGIRSLVTLQIHRNLYCRKQTKLFVATPETTCVFICDGKSLLRNKNYVKFNDTSFERSPTTKEIRVQSLVGSPDFRKWKSCRAIPLVGGFSRGSPISPAPSFRRRSMFTSITLIGSQDLVVKSRPNLFTHALSAQRAALLVVTKACRRTPSRGLTVLGAWHERTKPEDWVSPERTILLNSSFSRVFLACCNQDLDNQRGLLVCGADSLLGTPEFREKISAHSFQYPTDVPAVLYSLLVACRSEDIFPLDWPIRISGFELKCYEIQLVENYFREDRVSLLIAPGGAPPTWTWDLHRGVNMPGYWAGNAMWLPSMPVPNGTLASPSGEVPEGADPQCGVVPWIATVGSGGTGTKIVQIMDMEALKVVSCNTSKYRVQEGSLSTARSVPVDIYGNVGVPEWLPTATCIFELNAVLDKVSTFESNLRKTSLLIPAYILTGSLSDTRPPKHFFSPTTPGTLSSEKGSQNRASPSHRPLLRRQLRVDLQATLTLELTTVECRCPPYQLSWSLVRDVRISSRDVPQNARSHAEASTLFTKVSFVLASLSFTCSLYREQPLLALTIRVKEVKGIPQTRLVTVKTDTGALMCAVPIIHITHVHVFAFVGTVTIRLQFNVSLPSRSFCSSENLEREELMDSDSPGIRQQWFPRKEREETDEMGDPRESTPAGCIVWQDSHMRKSGVDWSGFEPLFTLVGDEQSRHSAAMAPGSPMTSHDARCMHLAQDIKFSRKVGISRKFGTRLASCETCFTTGTPHLSPEQRPRTYECRGKTAPRIANSCRSRSPTRGWKPIHQPAAQQAVATIRHMSMGKHHSG</sequence>
<feature type="region of interest" description="Disordered" evidence="1">
    <location>
        <begin position="456"/>
        <end position="482"/>
    </location>
</feature>
<feature type="compositionally biased region" description="Polar residues" evidence="1">
    <location>
        <begin position="461"/>
        <end position="479"/>
    </location>
</feature>
<accession>A0ABQ9H6J3</accession>
<gene>
    <name evidence="2" type="ORF">PR048_020535</name>
</gene>
<protein>
    <submittedName>
        <fullName evidence="2">Uncharacterized protein</fullName>
    </submittedName>
</protein>
<organism evidence="2 3">
    <name type="scientific">Dryococelus australis</name>
    <dbReference type="NCBI Taxonomy" id="614101"/>
    <lineage>
        <taxon>Eukaryota</taxon>
        <taxon>Metazoa</taxon>
        <taxon>Ecdysozoa</taxon>
        <taxon>Arthropoda</taxon>
        <taxon>Hexapoda</taxon>
        <taxon>Insecta</taxon>
        <taxon>Pterygota</taxon>
        <taxon>Neoptera</taxon>
        <taxon>Polyneoptera</taxon>
        <taxon>Phasmatodea</taxon>
        <taxon>Verophasmatodea</taxon>
        <taxon>Anareolatae</taxon>
        <taxon>Phasmatidae</taxon>
        <taxon>Eurycanthinae</taxon>
        <taxon>Dryococelus</taxon>
    </lineage>
</organism>